<evidence type="ECO:0000256" key="6">
    <source>
        <dbReference type="ARBA" id="ARBA00022853"/>
    </source>
</evidence>
<evidence type="ECO:0000256" key="1">
    <source>
        <dbReference type="ARBA" id="ARBA00004123"/>
    </source>
</evidence>
<dbReference type="PROSITE" id="PS51192">
    <property type="entry name" value="HELICASE_ATP_BIND_1"/>
    <property type="match status" value="1"/>
</dbReference>
<proteinExistence type="predicted"/>
<feature type="non-terminal residue" evidence="12">
    <location>
        <position position="1175"/>
    </location>
</feature>
<dbReference type="InterPro" id="IPR027417">
    <property type="entry name" value="P-loop_NTPase"/>
</dbReference>
<dbReference type="InterPro" id="IPR038718">
    <property type="entry name" value="SNF2-like_sf"/>
</dbReference>
<dbReference type="GO" id="GO:0006338">
    <property type="term" value="P:chromatin remodeling"/>
    <property type="evidence" value="ECO:0007669"/>
    <property type="project" value="TreeGrafter"/>
</dbReference>
<evidence type="ECO:0000256" key="4">
    <source>
        <dbReference type="ARBA" id="ARBA00022806"/>
    </source>
</evidence>
<evidence type="ECO:0000256" key="5">
    <source>
        <dbReference type="ARBA" id="ARBA00022840"/>
    </source>
</evidence>
<dbReference type="InterPro" id="IPR014001">
    <property type="entry name" value="Helicase_ATP-bd"/>
</dbReference>
<feature type="compositionally biased region" description="Basic and acidic residues" evidence="9">
    <location>
        <begin position="537"/>
        <end position="549"/>
    </location>
</feature>
<keyword evidence="4" id="KW-0347">Helicase</keyword>
<feature type="region of interest" description="Disordered" evidence="9">
    <location>
        <begin position="226"/>
        <end position="262"/>
    </location>
</feature>
<dbReference type="EMBL" id="CAJPEV010003848">
    <property type="protein sequence ID" value="CAG0900658.1"/>
    <property type="molecule type" value="Genomic_DNA"/>
</dbReference>
<feature type="compositionally biased region" description="Low complexity" evidence="9">
    <location>
        <begin position="237"/>
        <end position="248"/>
    </location>
</feature>
<feature type="region of interest" description="Disordered" evidence="9">
    <location>
        <begin position="177"/>
        <end position="214"/>
    </location>
</feature>
<evidence type="ECO:0000259" key="10">
    <source>
        <dbReference type="PROSITE" id="PS51192"/>
    </source>
</evidence>
<dbReference type="GO" id="GO:0000812">
    <property type="term" value="C:Swr1 complex"/>
    <property type="evidence" value="ECO:0007669"/>
    <property type="project" value="TreeGrafter"/>
</dbReference>
<dbReference type="FunFam" id="1.20.120.850:FF:000012">
    <property type="entry name" value="protein PHOTOPERIOD-INDEPENDENT EARLY FLOWERING 1 isoform X3"/>
    <property type="match status" value="1"/>
</dbReference>
<feature type="compositionally biased region" description="Basic and acidic residues" evidence="9">
    <location>
        <begin position="493"/>
        <end position="504"/>
    </location>
</feature>
<feature type="compositionally biased region" description="Low complexity" evidence="9">
    <location>
        <begin position="77"/>
        <end position="86"/>
    </location>
</feature>
<organism evidence="12">
    <name type="scientific">Darwinula stevensoni</name>
    <dbReference type="NCBI Taxonomy" id="69355"/>
    <lineage>
        <taxon>Eukaryota</taxon>
        <taxon>Metazoa</taxon>
        <taxon>Ecdysozoa</taxon>
        <taxon>Arthropoda</taxon>
        <taxon>Crustacea</taxon>
        <taxon>Oligostraca</taxon>
        <taxon>Ostracoda</taxon>
        <taxon>Podocopa</taxon>
        <taxon>Podocopida</taxon>
        <taxon>Darwinulocopina</taxon>
        <taxon>Darwinuloidea</taxon>
        <taxon>Darwinulidae</taxon>
        <taxon>Darwinula</taxon>
    </lineage>
</organism>
<dbReference type="OrthoDB" id="372624at2759"/>
<name>A0A7R9ACU7_9CRUS</name>
<feature type="domain" description="HSA" evidence="11">
    <location>
        <begin position="304"/>
        <end position="376"/>
    </location>
</feature>
<dbReference type="SUPFAM" id="SSF52540">
    <property type="entry name" value="P-loop containing nucleoside triphosphate hydrolases"/>
    <property type="match status" value="2"/>
</dbReference>
<evidence type="ECO:0000256" key="7">
    <source>
        <dbReference type="ARBA" id="ARBA00023125"/>
    </source>
</evidence>
<keyword evidence="6" id="KW-0156">Chromatin regulator</keyword>
<evidence type="ECO:0000313" key="12">
    <source>
        <dbReference type="EMBL" id="CAD7251815.1"/>
    </source>
</evidence>
<dbReference type="PANTHER" id="PTHR45685">
    <property type="entry name" value="HELICASE SRCAP-RELATED"/>
    <property type="match status" value="1"/>
</dbReference>
<keyword evidence="8" id="KW-0539">Nucleus</keyword>
<dbReference type="InterPro" id="IPR000330">
    <property type="entry name" value="SNF2_N"/>
</dbReference>
<feature type="compositionally biased region" description="Acidic residues" evidence="9">
    <location>
        <begin position="583"/>
        <end position="636"/>
    </location>
</feature>
<dbReference type="Pfam" id="PF07529">
    <property type="entry name" value="HSA"/>
    <property type="match status" value="1"/>
</dbReference>
<dbReference type="PROSITE" id="PS51204">
    <property type="entry name" value="HSA"/>
    <property type="match status" value="1"/>
</dbReference>
<feature type="compositionally biased region" description="Basic and acidic residues" evidence="9">
    <location>
        <begin position="449"/>
        <end position="465"/>
    </location>
</feature>
<evidence type="ECO:0000259" key="11">
    <source>
        <dbReference type="PROSITE" id="PS51204"/>
    </source>
</evidence>
<evidence type="ECO:0000256" key="8">
    <source>
        <dbReference type="ARBA" id="ARBA00023242"/>
    </source>
</evidence>
<feature type="region of interest" description="Disordered" evidence="9">
    <location>
        <begin position="428"/>
        <end position="638"/>
    </location>
</feature>
<dbReference type="GO" id="GO:0005524">
    <property type="term" value="F:ATP binding"/>
    <property type="evidence" value="ECO:0007669"/>
    <property type="project" value="UniProtKB-KW"/>
</dbReference>
<dbReference type="CDD" id="cd18003">
    <property type="entry name" value="DEXQc_SRCAP"/>
    <property type="match status" value="1"/>
</dbReference>
<dbReference type="GO" id="GO:0003677">
    <property type="term" value="F:DNA binding"/>
    <property type="evidence" value="ECO:0007669"/>
    <property type="project" value="UniProtKB-KW"/>
</dbReference>
<feature type="region of interest" description="Disordered" evidence="9">
    <location>
        <begin position="1"/>
        <end position="27"/>
    </location>
</feature>
<keyword evidence="2" id="KW-0547">Nucleotide-binding</keyword>
<feature type="compositionally biased region" description="Low complexity" evidence="9">
    <location>
        <begin position="177"/>
        <end position="191"/>
    </location>
</feature>
<keyword evidence="3" id="KW-0378">Hydrolase</keyword>
<dbReference type="SMART" id="SM00487">
    <property type="entry name" value="DEXDc"/>
    <property type="match status" value="1"/>
</dbReference>
<evidence type="ECO:0000256" key="3">
    <source>
        <dbReference type="ARBA" id="ARBA00022801"/>
    </source>
</evidence>
<protein>
    <submittedName>
        <fullName evidence="12">Uncharacterized protein</fullName>
    </submittedName>
</protein>
<dbReference type="InterPro" id="IPR050520">
    <property type="entry name" value="INO80/SWR1_helicase"/>
</dbReference>
<keyword evidence="5" id="KW-0067">ATP-binding</keyword>
<dbReference type="Gene3D" id="3.40.50.10810">
    <property type="entry name" value="Tandem AAA-ATPase domain"/>
    <property type="match status" value="1"/>
</dbReference>
<dbReference type="GO" id="GO:0042393">
    <property type="term" value="F:histone binding"/>
    <property type="evidence" value="ECO:0007669"/>
    <property type="project" value="TreeGrafter"/>
</dbReference>
<dbReference type="InterPro" id="IPR014012">
    <property type="entry name" value="HSA_dom"/>
</dbReference>
<dbReference type="AlphaFoldDB" id="A0A7R9ACU7"/>
<dbReference type="SMART" id="SM00573">
    <property type="entry name" value="HSA"/>
    <property type="match status" value="1"/>
</dbReference>
<evidence type="ECO:0000256" key="9">
    <source>
        <dbReference type="SAM" id="MobiDB-lite"/>
    </source>
</evidence>
<keyword evidence="7" id="KW-0238">DNA-binding</keyword>
<sequence length="1175" mass="132049">MLSLKETFRQNPGSMASPESRGELAIHKGDPSAMHSYSVVPDSSAGQRKVRQHVSVLSLPTQSQVLPSAPQAMISSSTLKHSSSVSQECAPPPNKRIRIDPEVKELLEDAYQTTKAQLRDLLREYCFLLHGPIPKDGRATWRTTIPLAGEEAVMQSYGVCASDLSDEKKLFDSISVPTASSAASPKSKTNAEIPEPGVGKTSGSAKSSLEKVRASPSCALKSPIQAVAHSPQKPALSPGSRGSMGSPRRGPPSHLGAPREPFLSSMDSAFANQHQIEKKAKQEVHVLKRVRELRSQGVWQASRLPKVNEPSRTKAHWDYLLEEAAWMATDFAQERKWKKAAARKCAKMVQKYFQEQEILKKKKEKEEEMQSRKIASMIAREIRNFWNCVEKLVDYKTQTKVEAKRKRALDQHLSFVVEQTEKYSSWLAEGMNNPPEASAIVPTETPMECQKEKKDVADDEFRPGEESSDDDEETIAQAEQEGVDGNSEEDEIAALKRESEKPLEDLFDELPPGYLESLGLPLTPDTDQDSCIQPAADESHLEEDSREKSQMQNDCDPKFQVPATSGHQSEESRGESHPLVGEMEVDDGGSDAEDEDKEDGSEGLEEDEDIVEEEEEEEDDGDEGEDEKDGDEEGDGMPEVSLKSLLEDRQSGDDDDEDGPGREISDVAAMAESFQPKGNTLSTTKVVVKVPFLLKHTLREYQHIGLEWLAALHDRRLNGILADEMGLGKTIQTIALLAHLACEKGNWGPHLIVVPTSVLLNWEMEFKKWCPAFKILTYYGSQKERKLKRTGWTKPNAFHVCITSYKLVIQDHAAFRRKKWKYFILDEAQNIKNFRSQRWQLLLNFRTQRRLLLTGTPLQNNLMELWSLMHFLMPHLFQSHKEFKEWFSNPVSGMIEGTQEYNESIIRRLHKVLRPFLLRRLKSEVEKQLPSKYEHVVMCPLSKRQRFLYEDFMSRTKTKETLAAGNFLSVINILMQLRKVCNHPNLFEPRPIISPFVMPGLILPTASLAVRTLEYDPLQCVNFDSLNLNLASAEMRLGAFEAYRIHKYATPRRLIEEISSGKAGSVPVVPRGEARISYKPCRPTVRSNPLESLLPKVKGPEKAQLETLLSGQTVKREPEPPINKGGNDMVSQAQQLAQLLQSGALQIQQTPDGQHILLSPQLGRGTVLQVIQTPT</sequence>
<feature type="domain" description="Helicase ATP-binding" evidence="10">
    <location>
        <begin position="710"/>
        <end position="875"/>
    </location>
</feature>
<dbReference type="GO" id="GO:0004386">
    <property type="term" value="F:helicase activity"/>
    <property type="evidence" value="ECO:0007669"/>
    <property type="project" value="UniProtKB-KW"/>
</dbReference>
<dbReference type="Pfam" id="PF00176">
    <property type="entry name" value="SNF2-rel_dom"/>
    <property type="match status" value="1"/>
</dbReference>
<dbReference type="GO" id="GO:0016887">
    <property type="term" value="F:ATP hydrolysis activity"/>
    <property type="evidence" value="ECO:0007669"/>
    <property type="project" value="TreeGrafter"/>
</dbReference>
<keyword evidence="13" id="KW-1185">Reference proteome</keyword>
<dbReference type="Proteomes" id="UP000677054">
    <property type="component" value="Unassembled WGS sequence"/>
</dbReference>
<gene>
    <name evidence="12" type="ORF">DSTB1V02_LOCUS11577</name>
</gene>
<evidence type="ECO:0000256" key="2">
    <source>
        <dbReference type="ARBA" id="ARBA00022741"/>
    </source>
</evidence>
<reference evidence="12" key="1">
    <citation type="submission" date="2020-11" db="EMBL/GenBank/DDBJ databases">
        <authorList>
            <person name="Tran Van P."/>
        </authorList>
    </citation>
    <scope>NUCLEOTIDE SEQUENCE</scope>
</reference>
<dbReference type="Gene3D" id="1.20.120.850">
    <property type="entry name" value="SWI2/SNF2 ATPases, N-terminal domain"/>
    <property type="match status" value="1"/>
</dbReference>
<feature type="region of interest" description="Disordered" evidence="9">
    <location>
        <begin position="77"/>
        <end position="96"/>
    </location>
</feature>
<dbReference type="FunFam" id="3.40.50.10810:FF:000005">
    <property type="entry name" value="Photoperiod-independent early flowering 1"/>
    <property type="match status" value="1"/>
</dbReference>
<dbReference type="PANTHER" id="PTHR45685:SF1">
    <property type="entry name" value="HELICASE SRCAP"/>
    <property type="match status" value="1"/>
</dbReference>
<evidence type="ECO:0000313" key="13">
    <source>
        <dbReference type="Proteomes" id="UP000677054"/>
    </source>
</evidence>
<accession>A0A7R9ACU7</accession>
<comment type="subcellular location">
    <subcellularLocation>
        <location evidence="1">Nucleus</location>
    </subcellularLocation>
</comment>
<dbReference type="EMBL" id="LR903365">
    <property type="protein sequence ID" value="CAD7251815.1"/>
    <property type="molecule type" value="Genomic_DNA"/>
</dbReference>